<feature type="transmembrane region" description="Helical" evidence="1">
    <location>
        <begin position="46"/>
        <end position="63"/>
    </location>
</feature>
<sequence>MEEADMKSAKTWLALILLALLAVFALQNMAVIQVNFLGMGFETRRIFLILIAVLVGFALGKTVRFRH</sequence>
<name>A0ABQ1IZQ0_9PROT</name>
<evidence type="ECO:0008006" key="4">
    <source>
        <dbReference type="Google" id="ProtNLM"/>
    </source>
</evidence>
<keyword evidence="1" id="KW-0812">Transmembrane</keyword>
<protein>
    <recommendedName>
        <fullName evidence="4">LapA family protein</fullName>
    </recommendedName>
</protein>
<accession>A0ABQ1IZQ0</accession>
<keyword evidence="1" id="KW-1133">Transmembrane helix</keyword>
<organism evidence="2 3">
    <name type="scientific">Henriciella pelagia</name>
    <dbReference type="NCBI Taxonomy" id="1977912"/>
    <lineage>
        <taxon>Bacteria</taxon>
        <taxon>Pseudomonadati</taxon>
        <taxon>Pseudomonadota</taxon>
        <taxon>Alphaproteobacteria</taxon>
        <taxon>Hyphomonadales</taxon>
        <taxon>Hyphomonadaceae</taxon>
        <taxon>Henriciella</taxon>
    </lineage>
</organism>
<reference evidence="3" key="1">
    <citation type="journal article" date="2019" name="Int. J. Syst. Evol. Microbiol.">
        <title>The Global Catalogue of Microorganisms (GCM) 10K type strain sequencing project: providing services to taxonomists for standard genome sequencing and annotation.</title>
        <authorList>
            <consortium name="The Broad Institute Genomics Platform"/>
            <consortium name="The Broad Institute Genome Sequencing Center for Infectious Disease"/>
            <person name="Wu L."/>
            <person name="Ma J."/>
        </authorList>
    </citation>
    <scope>NUCLEOTIDE SEQUENCE [LARGE SCALE GENOMIC DNA]</scope>
    <source>
        <strain evidence="3">CGMCC 1.15928</strain>
    </source>
</reference>
<evidence type="ECO:0000313" key="3">
    <source>
        <dbReference type="Proteomes" id="UP000628854"/>
    </source>
</evidence>
<proteinExistence type="predicted"/>
<gene>
    <name evidence="2" type="ORF">GCM10011503_01120</name>
</gene>
<evidence type="ECO:0000313" key="2">
    <source>
        <dbReference type="EMBL" id="GGB56572.1"/>
    </source>
</evidence>
<evidence type="ECO:0000256" key="1">
    <source>
        <dbReference type="SAM" id="Phobius"/>
    </source>
</evidence>
<keyword evidence="1" id="KW-0472">Membrane</keyword>
<dbReference type="Proteomes" id="UP000628854">
    <property type="component" value="Unassembled WGS sequence"/>
</dbReference>
<dbReference type="EMBL" id="BMKF01000001">
    <property type="protein sequence ID" value="GGB56572.1"/>
    <property type="molecule type" value="Genomic_DNA"/>
</dbReference>
<keyword evidence="3" id="KW-1185">Reference proteome</keyword>
<comment type="caution">
    <text evidence="2">The sequence shown here is derived from an EMBL/GenBank/DDBJ whole genome shotgun (WGS) entry which is preliminary data.</text>
</comment>